<evidence type="ECO:0000313" key="2">
    <source>
        <dbReference type="EMBL" id="WZN39550.1"/>
    </source>
</evidence>
<dbReference type="InterPro" id="IPR022642">
    <property type="entry name" value="CheR_C"/>
</dbReference>
<reference evidence="3" key="1">
    <citation type="submission" date="2024-03" db="EMBL/GenBank/DDBJ databases">
        <title>Chitinophaga horti sp. nov., isolated from garden soil.</title>
        <authorList>
            <person name="Lee D.S."/>
            <person name="Han D.M."/>
            <person name="Baek J.H."/>
            <person name="Choi D.G."/>
            <person name="Jeon J.H."/>
            <person name="Jeon C.O."/>
        </authorList>
    </citation>
    <scope>NUCLEOTIDE SEQUENCE [LARGE SCALE GENOMIC DNA]</scope>
    <source>
        <strain evidence="3">GPA1</strain>
    </source>
</reference>
<keyword evidence="3" id="KW-1185">Reference proteome</keyword>
<protein>
    <submittedName>
        <fullName evidence="2">Protein-glutamate O-methyltransferase CheR</fullName>
    </submittedName>
</protein>
<dbReference type="InterPro" id="IPR000780">
    <property type="entry name" value="CheR_MeTrfase"/>
</dbReference>
<dbReference type="RefSeq" id="WP_341834530.1">
    <property type="nucleotide sequence ID" value="NZ_CP149822.1"/>
</dbReference>
<dbReference type="InterPro" id="IPR050903">
    <property type="entry name" value="Bact_Chemotaxis_MeTrfase"/>
</dbReference>
<accession>A0ABZ2YIL1</accession>
<dbReference type="PROSITE" id="PS50123">
    <property type="entry name" value="CHER"/>
    <property type="match status" value="1"/>
</dbReference>
<sequence>MQQVEMKDDWLDGFLRDVLETHGYNFVNYARPSLKRRLNRLVALDRFSSLDAFKDKVLGDENYFRHFVEEVTVNVTEMFRDPGFYQLLRKEVLPAIAHAPLIRIWHAGCSTGEEVFSMAILLKEAGLLQRSLLYATDINPAVLEKVRKGIFPLRFMKQYSENYIQSGGSQDFSQYYTAKYDLAKFGEDLIRRMVISPHNLATDRSFNEFQLILCRNVLIYFDKDLQNKALQLFDDSLETGGFLALGTKESLRYSTIAAKYRQLPQRLRIWKKIS</sequence>
<dbReference type="SUPFAM" id="SSF53335">
    <property type="entry name" value="S-adenosyl-L-methionine-dependent methyltransferases"/>
    <property type="match status" value="1"/>
</dbReference>
<dbReference type="Gene3D" id="3.40.50.150">
    <property type="entry name" value="Vaccinia Virus protein VP39"/>
    <property type="match status" value="1"/>
</dbReference>
<evidence type="ECO:0000313" key="3">
    <source>
        <dbReference type="Proteomes" id="UP001485459"/>
    </source>
</evidence>
<feature type="domain" description="CheR-type methyltransferase" evidence="1">
    <location>
        <begin position="1"/>
        <end position="251"/>
    </location>
</feature>
<dbReference type="Pfam" id="PF01739">
    <property type="entry name" value="CheR"/>
    <property type="match status" value="1"/>
</dbReference>
<name>A0ABZ2YIL1_9BACT</name>
<organism evidence="2 3">
    <name type="scientific">Chitinophaga pollutisoli</name>
    <dbReference type="NCBI Taxonomy" id="3133966"/>
    <lineage>
        <taxon>Bacteria</taxon>
        <taxon>Pseudomonadati</taxon>
        <taxon>Bacteroidota</taxon>
        <taxon>Chitinophagia</taxon>
        <taxon>Chitinophagales</taxon>
        <taxon>Chitinophagaceae</taxon>
        <taxon>Chitinophaga</taxon>
    </lineage>
</organism>
<dbReference type="EMBL" id="CP149822">
    <property type="protein sequence ID" value="WZN39550.1"/>
    <property type="molecule type" value="Genomic_DNA"/>
</dbReference>
<dbReference type="SMART" id="SM00138">
    <property type="entry name" value="MeTrc"/>
    <property type="match status" value="1"/>
</dbReference>
<dbReference type="Proteomes" id="UP001485459">
    <property type="component" value="Chromosome"/>
</dbReference>
<dbReference type="PANTHER" id="PTHR24422:SF8">
    <property type="entry name" value="CHEMOTAXIS PROTEIN"/>
    <property type="match status" value="1"/>
</dbReference>
<gene>
    <name evidence="2" type="ORF">WJU16_16230</name>
</gene>
<dbReference type="InterPro" id="IPR029063">
    <property type="entry name" value="SAM-dependent_MTases_sf"/>
</dbReference>
<dbReference type="PANTHER" id="PTHR24422">
    <property type="entry name" value="CHEMOTAXIS PROTEIN METHYLTRANSFERASE"/>
    <property type="match status" value="1"/>
</dbReference>
<dbReference type="SUPFAM" id="SSF47757">
    <property type="entry name" value="Chemotaxis receptor methyltransferase CheR, N-terminal domain"/>
    <property type="match status" value="1"/>
</dbReference>
<evidence type="ECO:0000259" key="1">
    <source>
        <dbReference type="PROSITE" id="PS50123"/>
    </source>
</evidence>
<dbReference type="PRINTS" id="PR00996">
    <property type="entry name" value="CHERMTFRASE"/>
</dbReference>
<proteinExistence type="predicted"/>